<keyword evidence="2 6" id="KW-0862">Zinc</keyword>
<dbReference type="PIRSF" id="PIRSF005261">
    <property type="entry name" value="Heat_shock_Hsp33"/>
    <property type="match status" value="1"/>
</dbReference>
<dbReference type="CDD" id="cd00498">
    <property type="entry name" value="Hsp33"/>
    <property type="match status" value="1"/>
</dbReference>
<keyword evidence="4 6" id="KW-0143">Chaperone</keyword>
<comment type="caution">
    <text evidence="7">The sequence shown here is derived from an EMBL/GenBank/DDBJ whole genome shotgun (WGS) entry which is preliminary data.</text>
</comment>
<comment type="similarity">
    <text evidence="6">Belongs to the HSP33 family.</text>
</comment>
<dbReference type="PANTHER" id="PTHR30111">
    <property type="entry name" value="33 KDA CHAPERONIN"/>
    <property type="match status" value="1"/>
</dbReference>
<protein>
    <recommendedName>
        <fullName evidence="6">33 kDa chaperonin</fullName>
    </recommendedName>
    <alternativeName>
        <fullName evidence="6">Heat shock protein 33 homolog</fullName>
        <shortName evidence="6">HSP33</shortName>
    </alternativeName>
</protein>
<keyword evidence="1 6" id="KW-0963">Cytoplasm</keyword>
<dbReference type="EMBL" id="JAJUBC010000044">
    <property type="protein sequence ID" value="MDD1796181.1"/>
    <property type="molecule type" value="Genomic_DNA"/>
</dbReference>
<dbReference type="InterPro" id="IPR016153">
    <property type="entry name" value="Heat_shock_Hsp33_N"/>
</dbReference>
<dbReference type="RefSeq" id="WP_274166939.1">
    <property type="nucleotide sequence ID" value="NZ_JAJUBC010000044.1"/>
</dbReference>
<evidence type="ECO:0000256" key="5">
    <source>
        <dbReference type="ARBA" id="ARBA00023284"/>
    </source>
</evidence>
<evidence type="ECO:0000256" key="3">
    <source>
        <dbReference type="ARBA" id="ARBA00023157"/>
    </source>
</evidence>
<dbReference type="SUPFAM" id="SSF118352">
    <property type="entry name" value="HSP33 redox switch-like"/>
    <property type="match status" value="1"/>
</dbReference>
<reference evidence="7" key="1">
    <citation type="submission" date="2021-12" db="EMBL/GenBank/DDBJ databases">
        <title>Enterovibrio ZSDZ35 sp. nov. and Enterovibrio ZSDZ42 sp. nov., isolated from coastal seawater in Qingdao.</title>
        <authorList>
            <person name="Zhang P."/>
        </authorList>
    </citation>
    <scope>NUCLEOTIDE SEQUENCE</scope>
    <source>
        <strain evidence="7">ZSDZ42</strain>
    </source>
</reference>
<evidence type="ECO:0000256" key="6">
    <source>
        <dbReference type="HAMAP-Rule" id="MF_00117"/>
    </source>
</evidence>
<evidence type="ECO:0000256" key="4">
    <source>
        <dbReference type="ARBA" id="ARBA00023186"/>
    </source>
</evidence>
<dbReference type="SUPFAM" id="SSF64397">
    <property type="entry name" value="Hsp33 domain"/>
    <property type="match status" value="1"/>
</dbReference>
<dbReference type="Gene3D" id="3.90.1280.10">
    <property type="entry name" value="HSP33 redox switch-like"/>
    <property type="match status" value="1"/>
</dbReference>
<dbReference type="PANTHER" id="PTHR30111:SF1">
    <property type="entry name" value="33 KDA CHAPERONIN"/>
    <property type="match status" value="1"/>
</dbReference>
<dbReference type="HAMAP" id="MF_00117">
    <property type="entry name" value="HslO"/>
    <property type="match status" value="1"/>
</dbReference>
<dbReference type="Pfam" id="PF01430">
    <property type="entry name" value="HSP33"/>
    <property type="match status" value="1"/>
</dbReference>
<keyword evidence="3 6" id="KW-1015">Disulfide bond</keyword>
<dbReference type="InterPro" id="IPR016154">
    <property type="entry name" value="Heat_shock_Hsp33_C"/>
</dbReference>
<gene>
    <name evidence="6 7" type="primary">hslO</name>
    <name evidence="7" type="ORF">LRP50_23955</name>
</gene>
<organism evidence="7 8">
    <name type="scientific">Enterovibrio gelatinilyticus</name>
    <dbReference type="NCBI Taxonomy" id="2899819"/>
    <lineage>
        <taxon>Bacteria</taxon>
        <taxon>Pseudomonadati</taxon>
        <taxon>Pseudomonadota</taxon>
        <taxon>Gammaproteobacteria</taxon>
        <taxon>Vibrionales</taxon>
        <taxon>Vibrionaceae</taxon>
        <taxon>Enterovibrio</taxon>
    </lineage>
</organism>
<dbReference type="Gene3D" id="1.10.287.480">
    <property type="entry name" value="helix hairpin bin"/>
    <property type="match status" value="1"/>
</dbReference>
<dbReference type="NCBIfam" id="NF001033">
    <property type="entry name" value="PRK00114.1"/>
    <property type="match status" value="1"/>
</dbReference>
<keyword evidence="8" id="KW-1185">Reference proteome</keyword>
<dbReference type="Proteomes" id="UP001149400">
    <property type="component" value="Unassembled WGS sequence"/>
</dbReference>
<evidence type="ECO:0000313" key="7">
    <source>
        <dbReference type="EMBL" id="MDD1796181.1"/>
    </source>
</evidence>
<proteinExistence type="inferred from homology"/>
<keyword evidence="5 6" id="KW-0676">Redox-active center</keyword>
<dbReference type="InterPro" id="IPR000397">
    <property type="entry name" value="Heat_shock_Hsp33"/>
</dbReference>
<comment type="function">
    <text evidence="6">Redox regulated molecular chaperone. Protects both thermally unfolding and oxidatively damaged proteins from irreversible aggregation. Plays an important role in the bacterial defense system toward oxidative stress.</text>
</comment>
<evidence type="ECO:0000256" key="2">
    <source>
        <dbReference type="ARBA" id="ARBA00022833"/>
    </source>
</evidence>
<accession>A0ABT5R8X3</accession>
<dbReference type="InterPro" id="IPR023212">
    <property type="entry name" value="Hsp33_helix_hairpin_bin_dom_sf"/>
</dbReference>
<evidence type="ECO:0000256" key="1">
    <source>
        <dbReference type="ARBA" id="ARBA00022490"/>
    </source>
</evidence>
<name>A0ABT5R8X3_9GAMM</name>
<evidence type="ECO:0000313" key="8">
    <source>
        <dbReference type="Proteomes" id="UP001149400"/>
    </source>
</evidence>
<sequence length="291" mass="32523">MAHDSLHRYLFDGVSVRGELVQLSETYQQLTGGKDYPAPVKQMLGELLVATSLLTATLKFEGSITVQIQGEGPVSLVVVNGNHNQVMRGTSRWQDDLPESASFKELVGKGQMVITIEPEKGERYQGIVALEADTLEACLEDYFARSEQLKTRLWLRTGEFEGQARAAGMLLQILPGDESKEEEFDHLAQLTDTVKNEELFSLEAQDVLYRLYHQEEVKVYEPESVTFKCTCSRERSASAIAAIERQEVEQMVIESGNIKLHCDYCGADYEFDSVDISAIFDQTNPSSGTVH</sequence>
<feature type="disulfide bond" description="Redox-active" evidence="6">
    <location>
        <begin position="262"/>
        <end position="265"/>
    </location>
</feature>
<comment type="PTM">
    <text evidence="6">Under oxidizing conditions two disulfide bonds are formed involving the reactive cysteines. Under reducing conditions zinc is bound to the reactive cysteines and the protein is inactive.</text>
</comment>
<feature type="disulfide bond" description="Redox-active" evidence="6">
    <location>
        <begin position="229"/>
        <end position="231"/>
    </location>
</feature>
<dbReference type="Gene3D" id="3.55.30.10">
    <property type="entry name" value="Hsp33 domain"/>
    <property type="match status" value="1"/>
</dbReference>
<comment type="subcellular location">
    <subcellularLocation>
        <location evidence="6">Cytoplasm</location>
    </subcellularLocation>
</comment>